<dbReference type="RefSeq" id="WP_189011278.1">
    <property type="nucleotide sequence ID" value="NZ_BMPP01000019.1"/>
</dbReference>
<dbReference type="Proteomes" id="UP000647587">
    <property type="component" value="Unassembled WGS sequence"/>
</dbReference>
<comment type="caution">
    <text evidence="1">The sequence shown here is derived from an EMBL/GenBank/DDBJ whole genome shotgun (WGS) entry which is preliminary data.</text>
</comment>
<name>A0ABQ2F0P4_9DEIO</name>
<evidence type="ECO:0000313" key="1">
    <source>
        <dbReference type="EMBL" id="GGK39033.1"/>
    </source>
</evidence>
<keyword evidence="2" id="KW-1185">Reference proteome</keyword>
<reference evidence="2" key="1">
    <citation type="journal article" date="2019" name="Int. J. Syst. Evol. Microbiol.">
        <title>The Global Catalogue of Microorganisms (GCM) 10K type strain sequencing project: providing services to taxonomists for standard genome sequencing and annotation.</title>
        <authorList>
            <consortium name="The Broad Institute Genomics Platform"/>
            <consortium name="The Broad Institute Genome Sequencing Center for Infectious Disease"/>
            <person name="Wu L."/>
            <person name="Ma J."/>
        </authorList>
    </citation>
    <scope>NUCLEOTIDE SEQUENCE [LARGE SCALE GENOMIC DNA]</scope>
    <source>
        <strain evidence="2">JCM 30331</strain>
    </source>
</reference>
<accession>A0ABQ2F0P4</accession>
<proteinExistence type="predicted"/>
<sequence length="201" mass="21437">MTTAQTNTRQTIAIDLMPQQIQALRQLHAAAELVRLACWQQDTLARRAGLDVSLAALIGGDPHHDRTITGELMALSVTRAAGWVPLGIIAAAVQDEREREAGMDYSMPPSSPLMLWGNRLLRGLSQDGAWLAGVKGMILAPVEQLPAEVQVAIQSDTLTPADGPVDLAAAGLTGWACVEETEGSWLLTVELLTPATGGRRE</sequence>
<gene>
    <name evidence="1" type="ORF">GCM10008955_36100</name>
</gene>
<organism evidence="1 2">
    <name type="scientific">Deinococcus malanensis</name>
    <dbReference type="NCBI Taxonomy" id="1706855"/>
    <lineage>
        <taxon>Bacteria</taxon>
        <taxon>Thermotogati</taxon>
        <taxon>Deinococcota</taxon>
        <taxon>Deinococci</taxon>
        <taxon>Deinococcales</taxon>
        <taxon>Deinococcaceae</taxon>
        <taxon>Deinococcus</taxon>
    </lineage>
</organism>
<dbReference type="EMBL" id="BMPP01000019">
    <property type="protein sequence ID" value="GGK39033.1"/>
    <property type="molecule type" value="Genomic_DNA"/>
</dbReference>
<protein>
    <recommendedName>
        <fullName evidence="3">Histidine kinase</fullName>
    </recommendedName>
</protein>
<evidence type="ECO:0008006" key="3">
    <source>
        <dbReference type="Google" id="ProtNLM"/>
    </source>
</evidence>
<evidence type="ECO:0000313" key="2">
    <source>
        <dbReference type="Proteomes" id="UP000647587"/>
    </source>
</evidence>